<keyword evidence="1" id="KW-0808">Transferase</keyword>
<evidence type="ECO:0000313" key="2">
    <source>
        <dbReference type="Proteomes" id="UP000478417"/>
    </source>
</evidence>
<dbReference type="EMBL" id="JAAGNX010000001">
    <property type="protein sequence ID" value="NDV61640.1"/>
    <property type="molecule type" value="Genomic_DNA"/>
</dbReference>
<accession>A0A6B2M1M8</accession>
<dbReference type="InterPro" id="IPR002213">
    <property type="entry name" value="UDP_glucos_trans"/>
</dbReference>
<keyword evidence="2" id="KW-1185">Reference proteome</keyword>
<dbReference type="GO" id="GO:0017000">
    <property type="term" value="P:antibiotic biosynthetic process"/>
    <property type="evidence" value="ECO:0007669"/>
    <property type="project" value="UniProtKB-ARBA"/>
</dbReference>
<sequence length="451" mass="50227">MAHILCMSTGTSGILNSSLQLVARLQALGHRVTYASPRPVGDIIEAEGVEFLQLPAVTGQTEPPLPEGIKQLGDFRRFLWKVRRKGIRQAEAVDRLGVGSFSGMLDDLSPDVVLAHVELHEFIITSVAKKFNVILFCSWFSIWNRPGLPPIESTIVPGNGFKGSRLGIRLAWARRMMKRWKENQSSAWSSGFTDRRSALRCYAKSIGFPRRLLQNYNWPPPFTYSELPVLSMTAGELDFPHSVRPNFQYIGPMVKTRRAEARVDEGTREKVTRVLEDCRQNGRRLIHLAATSMHAGDVSFLARILQAVGSRPDWVLIGGLGHASTLEELKDIPPNAHVFEMIPQLAVLRQAHCSINHGGINSINECLVFRVPILVYSGGMFDQNGCAARVAYHGIGLRGDKSDSVEAIVQRIEEILTDESIARKLQETASQYEGEEAGKRFSQLMDKLIST</sequence>
<dbReference type="PANTHER" id="PTHR48050:SF13">
    <property type="entry name" value="STEROL 3-BETA-GLUCOSYLTRANSFERASE UGT80A2"/>
    <property type="match status" value="1"/>
</dbReference>
<dbReference type="InterPro" id="IPR050426">
    <property type="entry name" value="Glycosyltransferase_28"/>
</dbReference>
<organism evidence="1 2">
    <name type="scientific">Oceanipulchritudo coccoides</name>
    <dbReference type="NCBI Taxonomy" id="2706888"/>
    <lineage>
        <taxon>Bacteria</taxon>
        <taxon>Pseudomonadati</taxon>
        <taxon>Verrucomicrobiota</taxon>
        <taxon>Opitutia</taxon>
        <taxon>Puniceicoccales</taxon>
        <taxon>Oceanipulchritudinaceae</taxon>
        <taxon>Oceanipulchritudo</taxon>
    </lineage>
</organism>
<evidence type="ECO:0000313" key="1">
    <source>
        <dbReference type="EMBL" id="NDV61640.1"/>
    </source>
</evidence>
<name>A0A6B2M1M8_9BACT</name>
<comment type="caution">
    <text evidence="1">The sequence shown here is derived from an EMBL/GenBank/DDBJ whole genome shotgun (WGS) entry which is preliminary data.</text>
</comment>
<gene>
    <name evidence="1" type="ORF">G0Q06_04175</name>
</gene>
<dbReference type="CDD" id="cd03784">
    <property type="entry name" value="GT1_Gtf-like"/>
    <property type="match status" value="1"/>
</dbReference>
<dbReference type="Gene3D" id="3.40.50.2000">
    <property type="entry name" value="Glycogen Phosphorylase B"/>
    <property type="match status" value="2"/>
</dbReference>
<dbReference type="PANTHER" id="PTHR48050">
    <property type="entry name" value="STEROL 3-BETA-GLUCOSYLTRANSFERASE"/>
    <property type="match status" value="1"/>
</dbReference>
<dbReference type="GO" id="GO:0008194">
    <property type="term" value="F:UDP-glycosyltransferase activity"/>
    <property type="evidence" value="ECO:0007669"/>
    <property type="project" value="InterPro"/>
</dbReference>
<dbReference type="AlphaFoldDB" id="A0A6B2M1M8"/>
<dbReference type="SUPFAM" id="SSF53756">
    <property type="entry name" value="UDP-Glycosyltransferase/glycogen phosphorylase"/>
    <property type="match status" value="1"/>
</dbReference>
<proteinExistence type="predicted"/>
<dbReference type="RefSeq" id="WP_163962758.1">
    <property type="nucleotide sequence ID" value="NZ_JAAGNX010000001.1"/>
</dbReference>
<reference evidence="1 2" key="1">
    <citation type="submission" date="2020-02" db="EMBL/GenBank/DDBJ databases">
        <title>Albibacoteraceae fam. nov., the first described family within the subdivision 4 Verrucomicrobia.</title>
        <authorList>
            <person name="Xi F."/>
        </authorList>
    </citation>
    <scope>NUCLEOTIDE SEQUENCE [LARGE SCALE GENOMIC DNA]</scope>
    <source>
        <strain evidence="1 2">CK1056</strain>
    </source>
</reference>
<dbReference type="Proteomes" id="UP000478417">
    <property type="component" value="Unassembled WGS sequence"/>
</dbReference>
<protein>
    <submittedName>
        <fullName evidence="1">Glycosyltransferase family 1 protein</fullName>
    </submittedName>
</protein>